<accession>A0ABP9I120</accession>
<evidence type="ECO:0000313" key="6">
    <source>
        <dbReference type="EMBL" id="GAA4984756.1"/>
    </source>
</evidence>
<dbReference type="PANTHER" id="PTHR24220">
    <property type="entry name" value="IMPORT ATP-BINDING PROTEIN"/>
    <property type="match status" value="1"/>
</dbReference>
<evidence type="ECO:0000259" key="5">
    <source>
        <dbReference type="PROSITE" id="PS50893"/>
    </source>
</evidence>
<dbReference type="EMBL" id="BAABIL010000387">
    <property type="protein sequence ID" value="GAA4984756.1"/>
    <property type="molecule type" value="Genomic_DNA"/>
</dbReference>
<dbReference type="InterPro" id="IPR015854">
    <property type="entry name" value="ABC_transpr_LolD-like"/>
</dbReference>
<dbReference type="Proteomes" id="UP001501195">
    <property type="component" value="Unassembled WGS sequence"/>
</dbReference>
<keyword evidence="7" id="KW-1185">Reference proteome</keyword>
<feature type="region of interest" description="Disordered" evidence="4">
    <location>
        <begin position="1"/>
        <end position="43"/>
    </location>
</feature>
<feature type="compositionally biased region" description="Low complexity" evidence="4">
    <location>
        <begin position="1"/>
        <end position="11"/>
    </location>
</feature>
<evidence type="ECO:0000256" key="4">
    <source>
        <dbReference type="SAM" id="MobiDB-lite"/>
    </source>
</evidence>
<dbReference type="InterPro" id="IPR017871">
    <property type="entry name" value="ABC_transporter-like_CS"/>
</dbReference>
<dbReference type="InterPro" id="IPR017911">
    <property type="entry name" value="MacB-like_ATP-bd"/>
</dbReference>
<dbReference type="CDD" id="cd03255">
    <property type="entry name" value="ABC_MJ0796_LolCDE_FtsE"/>
    <property type="match status" value="1"/>
</dbReference>
<proteinExistence type="predicted"/>
<protein>
    <submittedName>
        <fullName evidence="6">ABC transporter ATP-binding protein</fullName>
    </submittedName>
</protein>
<dbReference type="Pfam" id="PF00005">
    <property type="entry name" value="ABC_tran"/>
    <property type="match status" value="1"/>
</dbReference>
<organism evidence="6 7">
    <name type="scientific">Kineococcus glutinatus</name>
    <dbReference type="NCBI Taxonomy" id="1070872"/>
    <lineage>
        <taxon>Bacteria</taxon>
        <taxon>Bacillati</taxon>
        <taxon>Actinomycetota</taxon>
        <taxon>Actinomycetes</taxon>
        <taxon>Kineosporiales</taxon>
        <taxon>Kineosporiaceae</taxon>
        <taxon>Kineococcus</taxon>
    </lineage>
</organism>
<reference evidence="7" key="1">
    <citation type="journal article" date="2019" name="Int. J. Syst. Evol. Microbiol.">
        <title>The Global Catalogue of Microorganisms (GCM) 10K type strain sequencing project: providing services to taxonomists for standard genome sequencing and annotation.</title>
        <authorList>
            <consortium name="The Broad Institute Genomics Platform"/>
            <consortium name="The Broad Institute Genome Sequencing Center for Infectious Disease"/>
            <person name="Wu L."/>
            <person name="Ma J."/>
        </authorList>
    </citation>
    <scope>NUCLEOTIDE SEQUENCE [LARGE SCALE GENOMIC DNA]</scope>
    <source>
        <strain evidence="7">JCM 18126</strain>
    </source>
</reference>
<comment type="caution">
    <text evidence="6">The sequence shown here is derived from an EMBL/GenBank/DDBJ whole genome shotgun (WGS) entry which is preliminary data.</text>
</comment>
<keyword evidence="2" id="KW-0547">Nucleotide-binding</keyword>
<dbReference type="InterPro" id="IPR027417">
    <property type="entry name" value="P-loop_NTPase"/>
</dbReference>
<dbReference type="SUPFAM" id="SSF52540">
    <property type="entry name" value="P-loop containing nucleoside triphosphate hydrolases"/>
    <property type="match status" value="1"/>
</dbReference>
<dbReference type="PROSITE" id="PS50893">
    <property type="entry name" value="ABC_TRANSPORTER_2"/>
    <property type="match status" value="1"/>
</dbReference>
<evidence type="ECO:0000256" key="1">
    <source>
        <dbReference type="ARBA" id="ARBA00022448"/>
    </source>
</evidence>
<feature type="domain" description="ABC transporter" evidence="5">
    <location>
        <begin position="51"/>
        <end position="285"/>
    </location>
</feature>
<evidence type="ECO:0000256" key="2">
    <source>
        <dbReference type="ARBA" id="ARBA00022741"/>
    </source>
</evidence>
<sequence length="285" mass="29984">MQRPAGPARPAGVHRRGAGGGGDPTTERRACRLLPPGPPDEADGVRNVEVVEVVDLVKCYPGAAVRALDGVSVAFGPGSSTAVMGPSGSGKSTLLQCAAGLDRADSGRVLLAGQEIGSLREPRLTLARRGVGFVFQAYNLIDSLSVWHNVLLPQRLAGVRPDKAWAREVLHRVGLDGRGHERPARLSGGERQRVALARALAARPEVVFADEPTGALDLAAGREVLGLLREAVDQLGTALVMVTHDPAAAAWADRVVFLADGRIVAELHDPSVERIAERMTAVSAR</sequence>
<gene>
    <name evidence="6" type="ORF">GCM10023225_24670</name>
</gene>
<dbReference type="GO" id="GO:0005524">
    <property type="term" value="F:ATP binding"/>
    <property type="evidence" value="ECO:0007669"/>
    <property type="project" value="UniProtKB-KW"/>
</dbReference>
<dbReference type="PROSITE" id="PS00211">
    <property type="entry name" value="ABC_TRANSPORTER_1"/>
    <property type="match status" value="1"/>
</dbReference>
<name>A0ABP9I120_9ACTN</name>
<dbReference type="SMART" id="SM00382">
    <property type="entry name" value="AAA"/>
    <property type="match status" value="1"/>
</dbReference>
<keyword evidence="3 6" id="KW-0067">ATP-binding</keyword>
<keyword evidence="1" id="KW-0813">Transport</keyword>
<dbReference type="PANTHER" id="PTHR24220:SF685">
    <property type="entry name" value="ABC TRANSPORTER RELATED"/>
    <property type="match status" value="1"/>
</dbReference>
<dbReference type="Gene3D" id="3.40.50.300">
    <property type="entry name" value="P-loop containing nucleotide triphosphate hydrolases"/>
    <property type="match status" value="1"/>
</dbReference>
<evidence type="ECO:0000313" key="7">
    <source>
        <dbReference type="Proteomes" id="UP001501195"/>
    </source>
</evidence>
<dbReference type="InterPro" id="IPR003593">
    <property type="entry name" value="AAA+_ATPase"/>
</dbReference>
<evidence type="ECO:0000256" key="3">
    <source>
        <dbReference type="ARBA" id="ARBA00022840"/>
    </source>
</evidence>
<dbReference type="InterPro" id="IPR003439">
    <property type="entry name" value="ABC_transporter-like_ATP-bd"/>
</dbReference>